<comment type="catalytic activity">
    <reaction evidence="7">
        <text>[glutamine synthetase]-O(4)-(5'-adenylyl)-L-tyrosine + phosphate = [glutamine synthetase]-L-tyrosine + ADP</text>
        <dbReference type="Rhea" id="RHEA:43716"/>
        <dbReference type="Rhea" id="RHEA-COMP:10660"/>
        <dbReference type="Rhea" id="RHEA-COMP:10661"/>
        <dbReference type="ChEBI" id="CHEBI:43474"/>
        <dbReference type="ChEBI" id="CHEBI:46858"/>
        <dbReference type="ChEBI" id="CHEBI:83624"/>
        <dbReference type="ChEBI" id="CHEBI:456216"/>
        <dbReference type="EC" id="2.7.7.89"/>
    </reaction>
</comment>
<comment type="similarity">
    <text evidence="7">Belongs to the GlnE family.</text>
</comment>
<dbReference type="NCBIfam" id="NF008292">
    <property type="entry name" value="PRK11072.1"/>
    <property type="match status" value="1"/>
</dbReference>
<evidence type="ECO:0000256" key="2">
    <source>
        <dbReference type="ARBA" id="ARBA00022695"/>
    </source>
</evidence>
<dbReference type="RefSeq" id="WP_126421289.1">
    <property type="nucleotide sequence ID" value="NZ_AP018827.1"/>
</dbReference>
<dbReference type="InterPro" id="IPR005190">
    <property type="entry name" value="GlnE_rpt_dom"/>
</dbReference>
<dbReference type="GO" id="GO:0005524">
    <property type="term" value="F:ATP binding"/>
    <property type="evidence" value="ECO:0007669"/>
    <property type="project" value="UniProtKB-UniRule"/>
</dbReference>
<evidence type="ECO:0000256" key="1">
    <source>
        <dbReference type="ARBA" id="ARBA00022679"/>
    </source>
</evidence>
<evidence type="ECO:0000313" key="12">
    <source>
        <dbReference type="Proteomes" id="UP000278756"/>
    </source>
</evidence>
<sequence length="986" mass="109447">MADILFSSLVDRLHPCGPVLNDGAALYAYEAIAEVAEAEGWPDLLQRAGPALMPVLGASPYLAGLMRREPQRLRETLMSPPEARLKAILLATEALADQADTVETLDVDAAKRVLRHLKADTHLLTALADLGDVWKLDHVTAALTRFADAVTHAGIALAVREERDRGRLIDYDIKGERGLMPGLFVLAMGKHGAGELNYSSDIDITFFAELDALPLKEGVEAQVFVDRLARRVSNILSERTGDGYVFRVDLRLRPDPSSTPTVVSVPFALNYYETVGQNWERAAFIKARPIAGDMIEAKAFMQALSPFIWRRSLDYPAIADIQSIKRQIHTYKVDERLDPAGANLKLGVGGIREIEFFVQTQQLILGGRDPSLRSRRTLDALDALRRAGHLAPAVAKELKQAYVRLRDWEHRVQMIADEQTHTLPEAEDERMRVAAMCGFSNLSRFDLAVSRTLRLVNGHYGELFSDSEDLSSSFGSLVFTGVEDDPETLKTLARLGFEHPEQISATIRGWHHGRIPATRTPRGRELFTRLVPRLLEAVNETGAPDIAFTRFAVFFSGLSAGVQIQSLFLANPKLFKAIVEIMGFSPRLAQLLSRHPTIFDAMLDAGFFDPLGEELDRLIMAEVERVPPDPENALENVMNALRRICREQQFRIGMQILNGRLTTEAAGAAYARLADACITHLSPLALEEVRRLGGHLSGQVAILALGKLGGQEMTARSDLDLMTVYLPDDPSEMSSIKGWGAETFFGRFTQRLIAALSAPTHEGTLYEIDMKLRPTGAKGPVAVSLAAFENYYTKDADTWEFQALTRARVVWATSEDFADLVRLKLETILRATRSEARTALDVLNMRALMEKERPAKTFWDFKLAVGGQVDCEFAAQYLQLVHAANGGPLRVGTIAALQAMQRAGLARAEDIEALSAAWRVQQSLAQVMRVSLDANDDPSKEPEAFQRKLARAVHTRRLDTLEKKLKDLRKRARNAFEIVVAPRDER</sequence>
<dbReference type="AlphaFoldDB" id="A0A3G9G0D3"/>
<keyword evidence="1 7" id="KW-0808">Transferase</keyword>
<dbReference type="Gene3D" id="3.30.460.10">
    <property type="entry name" value="Beta Polymerase, domain 2"/>
    <property type="match status" value="2"/>
</dbReference>
<dbReference type="CDD" id="cd05401">
    <property type="entry name" value="NT_GlnE_GlnD_like"/>
    <property type="match status" value="2"/>
</dbReference>
<evidence type="ECO:0000313" key="11">
    <source>
        <dbReference type="EMBL" id="BBF80750.1"/>
    </source>
</evidence>
<dbReference type="InterPro" id="IPR043519">
    <property type="entry name" value="NT_sf"/>
</dbReference>
<accession>A0A3G9G0D3</accession>
<dbReference type="Gene3D" id="1.20.120.330">
    <property type="entry name" value="Nucleotidyltransferases domain 2"/>
    <property type="match status" value="2"/>
</dbReference>
<feature type="domain" description="Glutamate-ammonia ligase adenylyltransferase repeated" evidence="9">
    <location>
        <begin position="576"/>
        <end position="815"/>
    </location>
</feature>
<dbReference type="SUPFAM" id="SSF81593">
    <property type="entry name" value="Nucleotidyltransferase substrate binding subunit/domain"/>
    <property type="match status" value="2"/>
</dbReference>
<comment type="catalytic activity">
    <reaction evidence="7">
        <text>[glutamine synthetase]-L-tyrosine + ATP = [glutamine synthetase]-O(4)-(5'-adenylyl)-L-tyrosine + diphosphate</text>
        <dbReference type="Rhea" id="RHEA:18589"/>
        <dbReference type="Rhea" id="RHEA-COMP:10660"/>
        <dbReference type="Rhea" id="RHEA-COMP:10661"/>
        <dbReference type="ChEBI" id="CHEBI:30616"/>
        <dbReference type="ChEBI" id="CHEBI:33019"/>
        <dbReference type="ChEBI" id="CHEBI:46858"/>
        <dbReference type="ChEBI" id="CHEBI:83624"/>
        <dbReference type="EC" id="2.7.7.42"/>
    </reaction>
</comment>
<keyword evidence="3 7" id="KW-0547">Nucleotide-binding</keyword>
<keyword evidence="4 7" id="KW-0067">ATP-binding</keyword>
<keyword evidence="6 7" id="KW-0511">Multifunctional enzyme</keyword>
<evidence type="ECO:0000259" key="10">
    <source>
        <dbReference type="Pfam" id="PF08335"/>
    </source>
</evidence>
<reference evidence="12" key="1">
    <citation type="journal article" date="2017" name="Biotechnol. Biofuels">
        <title>Evaluation of environmental bacterial communities as a factor affecting the growth of duckweed Lemna minor.</title>
        <authorList>
            <person name="Ishizawa H."/>
            <person name="Kuroda M."/>
            <person name="Morikawa M."/>
            <person name="Ike M."/>
        </authorList>
    </citation>
    <scope>NUCLEOTIDE SEQUENCE [LARGE SCALE GENOMIC DNA]</scope>
    <source>
        <strain evidence="12">M6</strain>
    </source>
</reference>
<dbReference type="PANTHER" id="PTHR30621">
    <property type="entry name" value="GLUTAMINE SYNTHETASE ADENYLYLTRANSFERASE"/>
    <property type="match status" value="1"/>
</dbReference>
<dbReference type="GO" id="GO:0047388">
    <property type="term" value="F:[glutamine synthetase]-adenylyl-L-tyrosine phosphorylase activity"/>
    <property type="evidence" value="ECO:0007669"/>
    <property type="project" value="UniProtKB-EC"/>
</dbReference>
<dbReference type="Proteomes" id="UP000278756">
    <property type="component" value="Chromosome 1"/>
</dbReference>
<dbReference type="Pfam" id="PF08335">
    <property type="entry name" value="GlnD_UR_UTase"/>
    <property type="match status" value="2"/>
</dbReference>
<feature type="region of interest" description="Adenylyl removase" evidence="7">
    <location>
        <begin position="1"/>
        <end position="467"/>
    </location>
</feature>
<evidence type="ECO:0000256" key="8">
    <source>
        <dbReference type="SAM" id="Coils"/>
    </source>
</evidence>
<dbReference type="OrthoDB" id="9759366at2"/>
<dbReference type="InterPro" id="IPR023057">
    <property type="entry name" value="GlnE"/>
</dbReference>
<reference evidence="12" key="2">
    <citation type="journal article" date="2017" name="Plant Physiol. Biochem.">
        <title>Differential oxidative and antioxidative response of duckweed Lemna minor toward plant growth promoting/inhibiting bacteria.</title>
        <authorList>
            <person name="Ishizawa H."/>
            <person name="Kuroda M."/>
            <person name="Morikawa M."/>
            <person name="Ike M."/>
        </authorList>
    </citation>
    <scope>NUCLEOTIDE SEQUENCE [LARGE SCALE GENOMIC DNA]</scope>
    <source>
        <strain evidence="12">M6</strain>
    </source>
</reference>
<gene>
    <name evidence="7" type="primary">glnE</name>
    <name evidence="11" type="ORF">EM6_1335</name>
</gene>
<feature type="region of interest" description="Adenylyl transferase" evidence="7">
    <location>
        <begin position="471"/>
        <end position="986"/>
    </location>
</feature>
<feature type="domain" description="PII-uridylyltransferase/Glutamine-synthetase adenylyltransferase" evidence="10">
    <location>
        <begin position="859"/>
        <end position="979"/>
    </location>
</feature>
<dbReference type="PANTHER" id="PTHR30621:SF0">
    <property type="entry name" value="BIFUNCTIONAL GLUTAMINE SYNTHETASE ADENYLYLTRANSFERASE_ADENYLYL-REMOVING ENZYME"/>
    <property type="match status" value="1"/>
</dbReference>
<evidence type="ECO:0000259" key="9">
    <source>
        <dbReference type="Pfam" id="PF03710"/>
    </source>
</evidence>
<comment type="function">
    <text evidence="7">Involved in the regulation of glutamine synthetase GlnA, a key enzyme in the process to assimilate ammonia. When cellular nitrogen levels are high, the C-terminal adenylyl transferase (AT) inactivates GlnA by covalent transfer of an adenylyl group from ATP to specific tyrosine residue of GlnA, thus reducing its activity. Conversely, when nitrogen levels are low, the N-terminal adenylyl removase (AR) activates GlnA by removing the adenylyl group by phosphorolysis, increasing its activity. The regulatory region of GlnE binds the signal transduction protein PII (GlnB) which indicates the nitrogen status of the cell.</text>
</comment>
<keyword evidence="11" id="KW-0436">Ligase</keyword>
<evidence type="ECO:0000256" key="3">
    <source>
        <dbReference type="ARBA" id="ARBA00022741"/>
    </source>
</evidence>
<feature type="domain" description="PII-uridylyltransferase/Glutamine-synthetase adenylyltransferase" evidence="10">
    <location>
        <begin position="339"/>
        <end position="464"/>
    </location>
</feature>
<name>A0A3G9G0D3_9CAUL</name>
<keyword evidence="2 7" id="KW-0548">Nucleotidyltransferase</keyword>
<proteinExistence type="inferred from homology"/>
<dbReference type="EC" id="2.7.7.42" evidence="7"/>
<protein>
    <recommendedName>
        <fullName evidence="7">Bifunctional glutamine synthetase adenylyltransferase/adenylyl-removing enzyme</fullName>
    </recommendedName>
    <alternativeName>
        <fullName evidence="7">ATP:glutamine synthetase adenylyltransferase</fullName>
    </alternativeName>
    <alternativeName>
        <fullName evidence="7">ATase</fullName>
    </alternativeName>
    <domain>
        <recommendedName>
            <fullName evidence="7">Glutamine synthetase adenylyl-L-tyrosine phosphorylase</fullName>
            <ecNumber evidence="7">2.7.7.89</ecNumber>
        </recommendedName>
        <alternativeName>
            <fullName evidence="7">Adenylyl removase</fullName>
            <shortName evidence="7">AR</shortName>
            <shortName evidence="7">AT-N</shortName>
        </alternativeName>
    </domain>
    <domain>
        <recommendedName>
            <fullName evidence="7">Glutamine synthetase adenylyl transferase</fullName>
            <ecNumber evidence="7">2.7.7.42</ecNumber>
        </recommendedName>
        <alternativeName>
            <fullName evidence="7">Adenylyl transferase</fullName>
            <shortName evidence="7">AT</shortName>
            <shortName evidence="7">AT-C</shortName>
        </alternativeName>
    </domain>
</protein>
<dbReference type="GO" id="GO:0000287">
    <property type="term" value="F:magnesium ion binding"/>
    <property type="evidence" value="ECO:0007669"/>
    <property type="project" value="UniProtKB-UniRule"/>
</dbReference>
<comment type="cofactor">
    <cofactor evidence="7">
        <name>Mg(2+)</name>
        <dbReference type="ChEBI" id="CHEBI:18420"/>
    </cofactor>
</comment>
<dbReference type="GO" id="GO:0008882">
    <property type="term" value="F:[glutamate-ammonia-ligase] adenylyltransferase activity"/>
    <property type="evidence" value="ECO:0007669"/>
    <property type="project" value="UniProtKB-UniRule"/>
</dbReference>
<dbReference type="InterPro" id="IPR013546">
    <property type="entry name" value="PII_UdlTrfase/GS_AdlTrfase"/>
</dbReference>
<dbReference type="NCBIfam" id="NF010706">
    <property type="entry name" value="PRK14108.1"/>
    <property type="match status" value="1"/>
</dbReference>
<dbReference type="SUPFAM" id="SSF81301">
    <property type="entry name" value="Nucleotidyltransferase"/>
    <property type="match status" value="2"/>
</dbReference>
<keyword evidence="5 7" id="KW-0460">Magnesium</keyword>
<dbReference type="Gene3D" id="1.20.120.1510">
    <property type="match status" value="1"/>
</dbReference>
<evidence type="ECO:0000256" key="7">
    <source>
        <dbReference type="HAMAP-Rule" id="MF_00802"/>
    </source>
</evidence>
<dbReference type="EMBL" id="AP018827">
    <property type="protein sequence ID" value="BBF80750.1"/>
    <property type="molecule type" value="Genomic_DNA"/>
</dbReference>
<evidence type="ECO:0000256" key="6">
    <source>
        <dbReference type="ARBA" id="ARBA00023268"/>
    </source>
</evidence>
<dbReference type="HAMAP" id="MF_00802">
    <property type="entry name" value="GlnE"/>
    <property type="match status" value="1"/>
</dbReference>
<feature type="coiled-coil region" evidence="8">
    <location>
        <begin position="951"/>
        <end position="978"/>
    </location>
</feature>
<organism evidence="11 12">
    <name type="scientific">Asticcacaulis excentricus</name>
    <dbReference type="NCBI Taxonomy" id="78587"/>
    <lineage>
        <taxon>Bacteria</taxon>
        <taxon>Pseudomonadati</taxon>
        <taxon>Pseudomonadota</taxon>
        <taxon>Alphaproteobacteria</taxon>
        <taxon>Caulobacterales</taxon>
        <taxon>Caulobacteraceae</taxon>
        <taxon>Asticcacaulis</taxon>
    </lineage>
</organism>
<dbReference type="GO" id="GO:0005829">
    <property type="term" value="C:cytosol"/>
    <property type="evidence" value="ECO:0007669"/>
    <property type="project" value="TreeGrafter"/>
</dbReference>
<keyword evidence="8" id="KW-0175">Coiled coil</keyword>
<dbReference type="EC" id="2.7.7.89" evidence="7"/>
<evidence type="ECO:0000256" key="5">
    <source>
        <dbReference type="ARBA" id="ARBA00022842"/>
    </source>
</evidence>
<dbReference type="GO" id="GO:0016874">
    <property type="term" value="F:ligase activity"/>
    <property type="evidence" value="ECO:0007669"/>
    <property type="project" value="UniProtKB-KW"/>
</dbReference>
<feature type="domain" description="Glutamate-ammonia ligase adenylyltransferase repeated" evidence="9">
    <location>
        <begin position="52"/>
        <end position="300"/>
    </location>
</feature>
<dbReference type="GO" id="GO:0000820">
    <property type="term" value="P:regulation of glutamine family amino acid metabolic process"/>
    <property type="evidence" value="ECO:0007669"/>
    <property type="project" value="UniProtKB-UniRule"/>
</dbReference>
<dbReference type="Pfam" id="PF03710">
    <property type="entry name" value="GlnE"/>
    <property type="match status" value="2"/>
</dbReference>
<evidence type="ECO:0000256" key="4">
    <source>
        <dbReference type="ARBA" id="ARBA00022840"/>
    </source>
</evidence>